<keyword evidence="1" id="KW-1133">Transmembrane helix</keyword>
<evidence type="ECO:0000259" key="2">
    <source>
        <dbReference type="Pfam" id="PF01970"/>
    </source>
</evidence>
<evidence type="ECO:0000256" key="1">
    <source>
        <dbReference type="SAM" id="Phobius"/>
    </source>
</evidence>
<feature type="transmembrane region" description="Helical" evidence="1">
    <location>
        <begin position="201"/>
        <end position="224"/>
    </location>
</feature>
<feature type="transmembrane region" description="Helical" evidence="1">
    <location>
        <begin position="148"/>
        <end position="164"/>
    </location>
</feature>
<sequence length="511" mass="53917">MTELFSNLATGLSVAFSPHNLLFLVIGVFVGMVVGIFPGFGPSAGIAILLPMTFGLEPTTAIIMLAGIYYGSMYGATITSILINTPGEAATVASTIDGYPLARNGRAGPALVMQAVASFVGGTIGVILICAFAPSLSNLASSFGPPEYFMIIALGLLLLTTMMGENKLNGLISALFGFAISTVGVDIITGAQRYTFGSPELIGGIDFVVIAIGLFGIGELLYCIHSGLHREEKKDRIKVTFGGKGFWPDAKDFIESKFTLIRGSILGFIGGVLPGSGATLGSIMAYSLEKKVSKTPEKFGKGHMPGLVAPEAGNNAASAGAMVPMLTLGIPGSGSTAVLLGAFLMWGLTPGPLFMEQNPEFSWGLITSMYLGNMMLLLVNIVAIPLFVKLLDIPYKLILPAIIILCIVGTFSLHGNIVEVWFLLIAGVIGFFMKLYGYSPAAVVLALVLAPLAEKTLRQSLLLSEGSLGFLVTRPITLGLLISFFIIVFASVFFSYRKGKNINNNNDITPR</sequence>
<feature type="transmembrane region" description="Helical" evidence="1">
    <location>
        <begin position="361"/>
        <end position="387"/>
    </location>
</feature>
<comment type="caution">
    <text evidence="3">The sequence shown here is derived from an EMBL/GenBank/DDBJ whole genome shotgun (WGS) entry which is preliminary data.</text>
</comment>
<feature type="transmembrane region" description="Helical" evidence="1">
    <location>
        <begin position="420"/>
        <end position="453"/>
    </location>
</feature>
<evidence type="ECO:0000313" key="4">
    <source>
        <dbReference type="Proteomes" id="UP001597318"/>
    </source>
</evidence>
<keyword evidence="1" id="KW-0812">Transmembrane</keyword>
<keyword evidence="4" id="KW-1185">Reference proteome</keyword>
<dbReference type="EMBL" id="JBHUIK010000004">
    <property type="protein sequence ID" value="MFD2215524.1"/>
    <property type="molecule type" value="Genomic_DNA"/>
</dbReference>
<feature type="domain" description="DUF112" evidence="2">
    <location>
        <begin position="21"/>
        <end position="445"/>
    </location>
</feature>
<dbReference type="PANTHER" id="PTHR35342">
    <property type="entry name" value="TRICARBOXYLIC TRANSPORT PROTEIN"/>
    <property type="match status" value="1"/>
</dbReference>
<feature type="transmembrane region" description="Helical" evidence="1">
    <location>
        <begin position="21"/>
        <end position="40"/>
    </location>
</feature>
<dbReference type="PANTHER" id="PTHR35342:SF5">
    <property type="entry name" value="TRICARBOXYLIC TRANSPORT PROTEIN"/>
    <property type="match status" value="1"/>
</dbReference>
<accession>A0ABW5C2S2</accession>
<dbReference type="Proteomes" id="UP001597318">
    <property type="component" value="Unassembled WGS sequence"/>
</dbReference>
<feature type="transmembrane region" description="Helical" evidence="1">
    <location>
        <begin position="473"/>
        <end position="496"/>
    </location>
</feature>
<dbReference type="RefSeq" id="WP_247340211.1">
    <property type="nucleotide sequence ID" value="NZ_CP095550.1"/>
</dbReference>
<keyword evidence="1" id="KW-0472">Membrane</keyword>
<dbReference type="InterPro" id="IPR002823">
    <property type="entry name" value="DUF112_TM"/>
</dbReference>
<gene>
    <name evidence="3" type="ORF">ACFSKK_17680</name>
</gene>
<feature type="transmembrane region" description="Helical" evidence="1">
    <location>
        <begin position="111"/>
        <end position="136"/>
    </location>
</feature>
<name>A0ABW5C2S2_9BACI</name>
<feature type="transmembrane region" description="Helical" evidence="1">
    <location>
        <begin position="265"/>
        <end position="288"/>
    </location>
</feature>
<protein>
    <submittedName>
        <fullName evidence="3">Tripartite tricarboxylate transporter permease</fullName>
    </submittedName>
</protein>
<feature type="transmembrane region" description="Helical" evidence="1">
    <location>
        <begin position="393"/>
        <end position="413"/>
    </location>
</feature>
<evidence type="ECO:0000313" key="3">
    <source>
        <dbReference type="EMBL" id="MFD2215524.1"/>
    </source>
</evidence>
<organism evidence="3 4">
    <name type="scientific">Metabacillus endolithicus</name>
    <dbReference type="NCBI Taxonomy" id="1535204"/>
    <lineage>
        <taxon>Bacteria</taxon>
        <taxon>Bacillati</taxon>
        <taxon>Bacillota</taxon>
        <taxon>Bacilli</taxon>
        <taxon>Bacillales</taxon>
        <taxon>Bacillaceae</taxon>
        <taxon>Metabacillus</taxon>
    </lineage>
</organism>
<proteinExistence type="predicted"/>
<feature type="transmembrane region" description="Helical" evidence="1">
    <location>
        <begin position="171"/>
        <end position="189"/>
    </location>
</feature>
<dbReference type="Pfam" id="PF01970">
    <property type="entry name" value="TctA"/>
    <property type="match status" value="1"/>
</dbReference>
<reference evidence="4" key="1">
    <citation type="journal article" date="2019" name="Int. J. Syst. Evol. Microbiol.">
        <title>The Global Catalogue of Microorganisms (GCM) 10K type strain sequencing project: providing services to taxonomists for standard genome sequencing and annotation.</title>
        <authorList>
            <consortium name="The Broad Institute Genomics Platform"/>
            <consortium name="The Broad Institute Genome Sequencing Center for Infectious Disease"/>
            <person name="Wu L."/>
            <person name="Ma J."/>
        </authorList>
    </citation>
    <scope>NUCLEOTIDE SEQUENCE [LARGE SCALE GENOMIC DNA]</scope>
    <source>
        <strain evidence="4">CGMCC 1.15474</strain>
    </source>
</reference>
<feature type="transmembrane region" description="Helical" evidence="1">
    <location>
        <begin position="328"/>
        <end position="349"/>
    </location>
</feature>